<gene>
    <name evidence="9" type="ORF">B1R32_109134</name>
</gene>
<dbReference type="PANTHER" id="PTHR30572:SF4">
    <property type="entry name" value="ABC TRANSPORTER PERMEASE YTRF"/>
    <property type="match status" value="1"/>
</dbReference>
<sequence length="201" mass="21303">MAAYSSGATRVERQISLPFNQAFKIALRNITIRLGRAMITGAGTMLGIAFLMSVFASNLMLVAKGVTPSPEQAQKSAWLVAMSLLVSFVGITNSMLMSVTERYKEIGTFKCLGALDKFIVMMFLIESALLGFFGSLAGAILGLLFVLITNISHIAALNWAAVILDVLGCVVLGTVLSVGAALPPAIRAAKMQAVDAMRTEV</sequence>
<dbReference type="InterPro" id="IPR050250">
    <property type="entry name" value="Macrolide_Exporter_MacB"/>
</dbReference>
<keyword evidence="3 7" id="KW-0812">Transmembrane</keyword>
<protein>
    <submittedName>
        <fullName evidence="9">FtsX-like permease family protein</fullName>
    </submittedName>
</protein>
<proteinExistence type="inferred from homology"/>
<name>A0A2S8SSK0_9BACT</name>
<dbReference type="Proteomes" id="UP000237684">
    <property type="component" value="Unassembled WGS sequence"/>
</dbReference>
<evidence type="ECO:0000256" key="1">
    <source>
        <dbReference type="ARBA" id="ARBA00004651"/>
    </source>
</evidence>
<accession>A0A2S8SSK0</accession>
<dbReference type="GO" id="GO:0022857">
    <property type="term" value="F:transmembrane transporter activity"/>
    <property type="evidence" value="ECO:0007669"/>
    <property type="project" value="TreeGrafter"/>
</dbReference>
<dbReference type="InParanoid" id="A0A2S8SSK0"/>
<dbReference type="Pfam" id="PF02687">
    <property type="entry name" value="FtsX"/>
    <property type="match status" value="1"/>
</dbReference>
<feature type="transmembrane region" description="Helical" evidence="7">
    <location>
        <begin position="159"/>
        <end position="182"/>
    </location>
</feature>
<dbReference type="PANTHER" id="PTHR30572">
    <property type="entry name" value="MEMBRANE COMPONENT OF TRANSPORTER-RELATED"/>
    <property type="match status" value="1"/>
</dbReference>
<keyword evidence="4 7" id="KW-1133">Transmembrane helix</keyword>
<feature type="domain" description="ABC3 transporter permease C-terminal" evidence="8">
    <location>
        <begin position="80"/>
        <end position="192"/>
    </location>
</feature>
<evidence type="ECO:0000259" key="8">
    <source>
        <dbReference type="Pfam" id="PF02687"/>
    </source>
</evidence>
<reference evidence="9 10" key="1">
    <citation type="journal article" date="2018" name="Syst. Appl. Microbiol.">
        <title>Abditibacterium utsteinense sp. nov., the first cultivated member of candidate phylum FBP, isolated from ice-free Antarctic soil samples.</title>
        <authorList>
            <person name="Tahon G."/>
            <person name="Tytgat B."/>
            <person name="Lebbe L."/>
            <person name="Carlier A."/>
            <person name="Willems A."/>
        </authorList>
    </citation>
    <scope>NUCLEOTIDE SEQUENCE [LARGE SCALE GENOMIC DNA]</scope>
    <source>
        <strain evidence="9 10">LMG 29911</strain>
    </source>
</reference>
<feature type="transmembrane region" description="Helical" evidence="7">
    <location>
        <begin position="118"/>
        <end position="147"/>
    </location>
</feature>
<keyword evidence="2" id="KW-1003">Cell membrane</keyword>
<keyword evidence="5 7" id="KW-0472">Membrane</keyword>
<dbReference type="EMBL" id="NIGF01000009">
    <property type="protein sequence ID" value="PQV63794.1"/>
    <property type="molecule type" value="Genomic_DNA"/>
</dbReference>
<evidence type="ECO:0000313" key="10">
    <source>
        <dbReference type="Proteomes" id="UP000237684"/>
    </source>
</evidence>
<evidence type="ECO:0000256" key="6">
    <source>
        <dbReference type="ARBA" id="ARBA00038076"/>
    </source>
</evidence>
<comment type="caution">
    <text evidence="9">The sequence shown here is derived from an EMBL/GenBank/DDBJ whole genome shotgun (WGS) entry which is preliminary data.</text>
</comment>
<feature type="transmembrane region" description="Helical" evidence="7">
    <location>
        <begin position="34"/>
        <end position="56"/>
    </location>
</feature>
<evidence type="ECO:0000256" key="7">
    <source>
        <dbReference type="SAM" id="Phobius"/>
    </source>
</evidence>
<dbReference type="OrthoDB" id="9780560at2"/>
<comment type="similarity">
    <text evidence="6">Belongs to the ABC-4 integral membrane protein family.</text>
</comment>
<dbReference type="AlphaFoldDB" id="A0A2S8SSK0"/>
<feature type="transmembrane region" description="Helical" evidence="7">
    <location>
        <begin position="76"/>
        <end position="97"/>
    </location>
</feature>
<dbReference type="GO" id="GO:0005886">
    <property type="term" value="C:plasma membrane"/>
    <property type="evidence" value="ECO:0007669"/>
    <property type="project" value="UniProtKB-SubCell"/>
</dbReference>
<evidence type="ECO:0000313" key="9">
    <source>
        <dbReference type="EMBL" id="PQV63794.1"/>
    </source>
</evidence>
<evidence type="ECO:0000256" key="3">
    <source>
        <dbReference type="ARBA" id="ARBA00022692"/>
    </source>
</evidence>
<dbReference type="InterPro" id="IPR003838">
    <property type="entry name" value="ABC3_permease_C"/>
</dbReference>
<keyword evidence="10" id="KW-1185">Reference proteome</keyword>
<evidence type="ECO:0000256" key="4">
    <source>
        <dbReference type="ARBA" id="ARBA00022989"/>
    </source>
</evidence>
<comment type="subcellular location">
    <subcellularLocation>
        <location evidence="1">Cell membrane</location>
        <topology evidence="1">Multi-pass membrane protein</topology>
    </subcellularLocation>
</comment>
<evidence type="ECO:0000256" key="5">
    <source>
        <dbReference type="ARBA" id="ARBA00023136"/>
    </source>
</evidence>
<organism evidence="9 10">
    <name type="scientific">Abditibacterium utsteinense</name>
    <dbReference type="NCBI Taxonomy" id="1960156"/>
    <lineage>
        <taxon>Bacteria</taxon>
        <taxon>Pseudomonadati</taxon>
        <taxon>Abditibacteriota</taxon>
        <taxon>Abditibacteriia</taxon>
        <taxon>Abditibacteriales</taxon>
        <taxon>Abditibacteriaceae</taxon>
        <taxon>Abditibacterium</taxon>
    </lineage>
</organism>
<dbReference type="RefSeq" id="WP_105483952.1">
    <property type="nucleotide sequence ID" value="NZ_NIGF01000009.1"/>
</dbReference>
<evidence type="ECO:0000256" key="2">
    <source>
        <dbReference type="ARBA" id="ARBA00022475"/>
    </source>
</evidence>